<dbReference type="GO" id="GO:0005506">
    <property type="term" value="F:iron ion binding"/>
    <property type="evidence" value="ECO:0007669"/>
    <property type="project" value="InterPro"/>
</dbReference>
<evidence type="ECO:0000313" key="8">
    <source>
        <dbReference type="Proteomes" id="UP000076584"/>
    </source>
</evidence>
<dbReference type="Pfam" id="PF14441">
    <property type="entry name" value="OTT_1508_deam"/>
    <property type="match status" value="1"/>
</dbReference>
<dbReference type="GO" id="GO:0020037">
    <property type="term" value="F:heme binding"/>
    <property type="evidence" value="ECO:0007669"/>
    <property type="project" value="InterPro"/>
</dbReference>
<evidence type="ECO:0000256" key="5">
    <source>
        <dbReference type="ARBA" id="ARBA00023033"/>
    </source>
</evidence>
<feature type="binding site" description="axial binding residue" evidence="6">
    <location>
        <position position="1015"/>
    </location>
    <ligand>
        <name>heme</name>
        <dbReference type="ChEBI" id="CHEBI:30413"/>
    </ligand>
    <ligandPart>
        <name>Fe</name>
        <dbReference type="ChEBI" id="CHEBI:18248"/>
    </ligandPart>
</feature>
<dbReference type="AlphaFoldDB" id="A0A161WGV8"/>
<keyword evidence="6" id="KW-0349">Heme</keyword>
<keyword evidence="5" id="KW-0560">Oxidoreductase</keyword>
<evidence type="ECO:0000256" key="2">
    <source>
        <dbReference type="ARBA" id="ARBA00010617"/>
    </source>
</evidence>
<accession>A0A161WGV8</accession>
<dbReference type="GO" id="GO:0016705">
    <property type="term" value="F:oxidoreductase activity, acting on paired donors, with incorporation or reduction of molecular oxygen"/>
    <property type="evidence" value="ECO:0007669"/>
    <property type="project" value="InterPro"/>
</dbReference>
<name>A0A161WGV8_COLIC</name>
<comment type="cofactor">
    <cofactor evidence="1 6">
        <name>heme</name>
        <dbReference type="ChEBI" id="CHEBI:30413"/>
    </cofactor>
</comment>
<proteinExistence type="inferred from homology"/>
<keyword evidence="3 6" id="KW-0479">Metal-binding</keyword>
<evidence type="ECO:0000256" key="4">
    <source>
        <dbReference type="ARBA" id="ARBA00023004"/>
    </source>
</evidence>
<comment type="caution">
    <text evidence="7">The sequence shown here is derived from an EMBL/GenBank/DDBJ whole genome shotgun (WGS) entry which is preliminary data.</text>
</comment>
<organism evidence="7 8">
    <name type="scientific">Colletotrichum incanum</name>
    <name type="common">Soybean anthracnose fungus</name>
    <dbReference type="NCBI Taxonomy" id="1573173"/>
    <lineage>
        <taxon>Eukaryota</taxon>
        <taxon>Fungi</taxon>
        <taxon>Dikarya</taxon>
        <taxon>Ascomycota</taxon>
        <taxon>Pezizomycotina</taxon>
        <taxon>Sordariomycetes</taxon>
        <taxon>Hypocreomycetidae</taxon>
        <taxon>Glomerellales</taxon>
        <taxon>Glomerellaceae</taxon>
        <taxon>Colletotrichum</taxon>
        <taxon>Colletotrichum spaethianum species complex</taxon>
    </lineage>
</organism>
<keyword evidence="5" id="KW-0503">Monooxygenase</keyword>
<evidence type="ECO:0000256" key="3">
    <source>
        <dbReference type="ARBA" id="ARBA00022723"/>
    </source>
</evidence>
<dbReference type="PRINTS" id="PR00465">
    <property type="entry name" value="EP450IV"/>
</dbReference>
<sequence length="1081" mass="124335">MKPKVLHRFYEPLVLLKALNTEMNDIADSVDSETVEYRRNSKQAFQAFVYKPAHACDSVKGGKGGTITSVMVLESHSAMDNAVEFWFASNQLTSGELERTLRFITSVLDRLRTATLPQDGSAAARSNLLRLVLLFNQSRIASYLTTIRMEARACFARCLIARDEEDGTIAMSLRYIPALLDFAWDMSAPITEYIDDCDVLLRRLIALQASKVGECISRRARQIRESGLQQRSMSCWPEMWHAMNRLLSYAQDVEFFLLAKQEWPELFEDFRVCFVPSSKLILRLRRPKSMVGKGIVGRMTSNEETMQIFQDYIEDLQLNALDERIRAEYQKTTFSPVVHSEILLLDALEKSGHITPDRFFHEWMFIGSSKPLCRLCQYYFKEHRSRVEHRGSHHNLYISWRVPDVLLSQGAKGEERRQIMVDRMTPRIRQDAFDLVRKRVRPTFRDHDSFTSSARMTLDGRWTMTSNFSDVATRMESLALEDTEDNEGGATLGWTVFVRRPRTSHKLPPLHSLHVPRHNHQVLTTIMTITASALLQVAADHPFVTSIAVLASFYLLFARPRKDEPPSLPEVVPFVGNTYQYMTDLPTLMERASHAMTRSDVVKIWLGPMRLYLVKGGESVQAMFRSSSTFSYEKFILMVVKNLQGSSKEDVDKFVKERSGRSMTPAPGWENVSQEQRYWYQLHHLTVENLSRTDSTSHLANTYTRFFGESLERQPLGKWATVRLFDFLRKDMGESALKSLCGTRILEIVPNYIDQFWRFDSIGVQAVYGLPKWINPKPAEERDKLNRMTQEFMKDAFSTFDWDGPDTESHWDPIFGSRYVRLLMKWLADRDMTMQTRAGFHMISVLGINANTIPVTTWALMEVLQDPELFEAVRGEALQTMIRDPTTGERCFDTAKLVAMPLMQSIYTECMRLHVSIAITREVTETTKLQGYRLQKGSMIQAPTNLMHLDEQIWGQGGHPASEFWAERHVKQVKKVDQDTGSVTTERQFVMGAKPSEFFPYADNAYTSGGGVSICPGRFFAKQEILLTIAMLVTRFDIEFVEWTCKDGSKSDRPPIDDQHYFGSAAVPPDRDMKVRWKRLW</sequence>
<reference evidence="7 8" key="1">
    <citation type="submission" date="2015-06" db="EMBL/GenBank/DDBJ databases">
        <title>Survival trade-offs in plant roots during colonization by closely related pathogenic and mutualistic fungi.</title>
        <authorList>
            <person name="Hacquard S."/>
            <person name="Kracher B."/>
            <person name="Hiruma K."/>
            <person name="Weinman A."/>
            <person name="Muench P."/>
            <person name="Garrido Oter R."/>
            <person name="Ver Loren van Themaat E."/>
            <person name="Dallerey J.-F."/>
            <person name="Damm U."/>
            <person name="Henrissat B."/>
            <person name="Lespinet O."/>
            <person name="Thon M."/>
            <person name="Kemen E."/>
            <person name="McHardy A.C."/>
            <person name="Schulze-Lefert P."/>
            <person name="O'Connell R.J."/>
        </authorList>
    </citation>
    <scope>NUCLEOTIDE SEQUENCE [LARGE SCALE GENOMIC DNA]</scope>
    <source>
        <strain evidence="7 8">MAFF 238704</strain>
    </source>
</reference>
<dbReference type="EMBL" id="LFIW01001067">
    <property type="protein sequence ID" value="KZL83758.1"/>
    <property type="molecule type" value="Genomic_DNA"/>
</dbReference>
<evidence type="ECO:0000256" key="1">
    <source>
        <dbReference type="ARBA" id="ARBA00001971"/>
    </source>
</evidence>
<dbReference type="InterPro" id="IPR036396">
    <property type="entry name" value="Cyt_P450_sf"/>
</dbReference>
<dbReference type="InterPro" id="IPR002403">
    <property type="entry name" value="Cyt_P450_E_grp-IV"/>
</dbReference>
<evidence type="ECO:0000313" key="7">
    <source>
        <dbReference type="EMBL" id="KZL83758.1"/>
    </source>
</evidence>
<keyword evidence="8" id="KW-1185">Reference proteome</keyword>
<dbReference type="SUPFAM" id="SSF48264">
    <property type="entry name" value="Cytochrome P450"/>
    <property type="match status" value="1"/>
</dbReference>
<dbReference type="InterPro" id="IPR027796">
    <property type="entry name" value="OTT_1508_deam-like"/>
</dbReference>
<evidence type="ECO:0000256" key="6">
    <source>
        <dbReference type="PIRSR" id="PIRSR602403-1"/>
    </source>
</evidence>
<dbReference type="PANTHER" id="PTHR42037:SF1">
    <property type="match status" value="1"/>
</dbReference>
<dbReference type="GO" id="GO:0004497">
    <property type="term" value="F:monooxygenase activity"/>
    <property type="evidence" value="ECO:0007669"/>
    <property type="project" value="UniProtKB-KW"/>
</dbReference>
<dbReference type="STRING" id="1573173.A0A161WGV8"/>
<dbReference type="CDD" id="cd11040">
    <property type="entry name" value="CYP7_CYP8-like"/>
    <property type="match status" value="1"/>
</dbReference>
<keyword evidence="4 6" id="KW-0408">Iron</keyword>
<protein>
    <submittedName>
        <fullName evidence="7">Cytochrome p450 family protein</fullName>
    </submittedName>
</protein>
<dbReference type="PANTHER" id="PTHR42037">
    <property type="match status" value="1"/>
</dbReference>
<gene>
    <name evidence="7" type="ORF">CI238_11232</name>
</gene>
<dbReference type="InterPro" id="IPR001128">
    <property type="entry name" value="Cyt_P450"/>
</dbReference>
<dbReference type="Proteomes" id="UP000076584">
    <property type="component" value="Unassembled WGS sequence"/>
</dbReference>
<dbReference type="Pfam" id="PF00067">
    <property type="entry name" value="p450"/>
    <property type="match status" value="1"/>
</dbReference>
<comment type="similarity">
    <text evidence="2">Belongs to the cytochrome P450 family.</text>
</comment>
<dbReference type="Gene3D" id="1.10.630.10">
    <property type="entry name" value="Cytochrome P450"/>
    <property type="match status" value="1"/>
</dbReference>